<dbReference type="Proteomes" id="UP000477739">
    <property type="component" value="Unassembled WGS sequence"/>
</dbReference>
<dbReference type="PROSITE" id="PS51257">
    <property type="entry name" value="PROKAR_LIPOPROTEIN"/>
    <property type="match status" value="1"/>
</dbReference>
<accession>A0A6L6IMY6</accession>
<evidence type="ECO:0000313" key="4">
    <source>
        <dbReference type="Proteomes" id="UP000477739"/>
    </source>
</evidence>
<feature type="region of interest" description="Disordered" evidence="1">
    <location>
        <begin position="79"/>
        <end position="112"/>
    </location>
</feature>
<evidence type="ECO:0000256" key="1">
    <source>
        <dbReference type="SAM" id="MobiDB-lite"/>
    </source>
</evidence>
<proteinExistence type="predicted"/>
<keyword evidence="2" id="KW-0732">Signal</keyword>
<feature type="chain" id="PRO_5026661315" evidence="2">
    <location>
        <begin position="24"/>
        <end position="130"/>
    </location>
</feature>
<organism evidence="3 4">
    <name type="scientific">Intestinirhabdus alba</name>
    <dbReference type="NCBI Taxonomy" id="2899544"/>
    <lineage>
        <taxon>Bacteria</taxon>
        <taxon>Pseudomonadati</taxon>
        <taxon>Pseudomonadota</taxon>
        <taxon>Gammaproteobacteria</taxon>
        <taxon>Enterobacterales</taxon>
        <taxon>Enterobacteriaceae</taxon>
        <taxon>Intestinirhabdus</taxon>
    </lineage>
</organism>
<evidence type="ECO:0000313" key="3">
    <source>
        <dbReference type="EMBL" id="MTH47267.1"/>
    </source>
</evidence>
<keyword evidence="4" id="KW-1185">Reference proteome</keyword>
<dbReference type="OrthoDB" id="8689941at2"/>
<name>A0A6L6IMY6_9ENTR</name>
<sequence>MMNKNKALLTGLLIMAPVFTAFAASQTATGCEAKRQDIEQQLRHAREHSNAHRAAGLEKALSELNANCTDEGLRAAREDDVRKKEQKVAERRQELAEAQADGREDKIRKKQQKLADAQAELAEAKSMLDK</sequence>
<reference evidence="3 4" key="1">
    <citation type="submission" date="2019-11" db="EMBL/GenBank/DDBJ databases">
        <title>Escherichia alba sp. nov. isolated from the gut of plastic-eating superworms Zophobas atratus.</title>
        <authorList>
            <person name="Yang Y."/>
        </authorList>
    </citation>
    <scope>NUCLEOTIDE SEQUENCE [LARGE SCALE GENOMIC DNA]</scope>
    <source>
        <strain evidence="4">BIT-B35</strain>
    </source>
</reference>
<protein>
    <submittedName>
        <fullName evidence="3">DUF1090 family protein</fullName>
    </submittedName>
</protein>
<comment type="caution">
    <text evidence="3">The sequence shown here is derived from an EMBL/GenBank/DDBJ whole genome shotgun (WGS) entry which is preliminary data.</text>
</comment>
<dbReference type="InterPro" id="IPR009468">
    <property type="entry name" value="DUF1090"/>
</dbReference>
<feature type="signal peptide" evidence="2">
    <location>
        <begin position="1"/>
        <end position="23"/>
    </location>
</feature>
<feature type="compositionally biased region" description="Basic and acidic residues" evidence="1">
    <location>
        <begin position="79"/>
        <end position="107"/>
    </location>
</feature>
<dbReference type="EMBL" id="WMJZ01000018">
    <property type="protein sequence ID" value="MTH47267.1"/>
    <property type="molecule type" value="Genomic_DNA"/>
</dbReference>
<evidence type="ECO:0000256" key="2">
    <source>
        <dbReference type="SAM" id="SignalP"/>
    </source>
</evidence>
<dbReference type="AlphaFoldDB" id="A0A6L6IMY6"/>
<dbReference type="RefSeq" id="WP_155108869.1">
    <property type="nucleotide sequence ID" value="NZ_WMJZ01000018.1"/>
</dbReference>
<gene>
    <name evidence="3" type="ORF">GJV78_13565</name>
</gene>
<dbReference type="Pfam" id="PF06476">
    <property type="entry name" value="DUF1090"/>
    <property type="match status" value="1"/>
</dbReference>